<dbReference type="PANTHER" id="PTHR13561:SF20">
    <property type="entry name" value="DNA TOPOISOMERASE 2-BINDING PROTEIN 1"/>
    <property type="match status" value="1"/>
</dbReference>
<feature type="domain" description="BRCT" evidence="3">
    <location>
        <begin position="971"/>
        <end position="1062"/>
    </location>
</feature>
<dbReference type="Proteomes" id="UP000283509">
    <property type="component" value="Unassembled WGS sequence"/>
</dbReference>
<dbReference type="SMART" id="SM00292">
    <property type="entry name" value="BRCT"/>
    <property type="match status" value="8"/>
</dbReference>
<sequence length="1507" mass="168670">MISRTFPPGRRLRSAGHNKHQKLLFLNGLTSTMEVTVCSQDGEVSLNFILPEGLTEETCSTSLVCAYQACQENGLNPVWLPSADCIKLSPTKQDVFVCDPFEGEAFKHLTEGGFKCVVLGPRCLLTCLHRKEPIPELPSPIHNTAMKGMVVTTTGFEKDVKAELQMLVERMAAIYSNNFHEGVTHLVANAVGSKKYIVAVEKEIPVMTGEWVQAVWKAVNRDFREDILATDQQFLSYTCPVFKGLVICVSQMHRKEKDALMKMIQDNGGTYSGSLEMAVTSVLIIPTPEGEKYTHACNWRIQCLTPDWIYDSVEQGHALDMEGYKVKKTRGASTPTNDMSVNDGKNTSRRASFLSVPPDVSMCSTIMNETDAMKVTHINETLQMDTSIAVKKNSAFDEKVNRGIEAVEELDLQQAMKAGLFLDGCKIFLSGFSGTHIEKLRRILNAGGATRFNQLTDSVSHVVIGKIVDEHLTTIQSWPSKPHLVYGDWITESIKQKRPADEAQFAHLSDGSGCSSNSPKPPRRPPRVPVPSQQQENNETYVDEAIINQYLKPGAKLDDTRNVSLNETANMSALPDSQTTFVQGMFSGKIFTVSGYNEEVLEDLITTIQDHGGEVVSQDYKGRVHYTLTNLDGTGEVHANANEIISHFFIEECLENEGLLDVEYYHMPLVVSRQMNCLEDCTVAISTYKGKERLFLVTVANALGARFQEVFAKKDNRAKDIKTSTHLICPSAEGDKYRAAVKWGVPAVTRDWLIECIQTGEREPEDSYKVDNKNRREVNYKEIIRNLILKGHSDEQSSTVYRVEETVAGDITEVVATPMNHKVRALREQGNVASPSDIKTPDLETMRRLYPTPGVGKGNETLNDMPTPDTPYGSTWFPNPSSRVRKGFKRMLDSIPDAPVVKKRATENGTPMNVLYKKFFNNVQETLDSHEQKFSQRMAANEQGKEEHESGKKERKDSNEEQGGDETVAADNHGPLTGVVVCTARKLQDQQRELYKTVAELGGDYRWAYDHSVTHFVYQGRHNDTNKEFRLAREQGKLIVAPEWVHMCRDEETRIDESLFPHTHNPKMSLSILSAKTTPVSKRGRPKKKPLDDTSPDLQEKECEEQDTSHSNESENESGDTANDEEQKKAAISRQLEEIEALATVTGSGRRSAGSARNRSLGEKLKHTPTRPIQVEAHPATMEVAESQNTAITWDDPQEREARLHLQNQLTKDTQEIISAREQHDETVYFEEDKENTPSQDESAEESTVIPHKTKKRTYLIILSGMPEDEKNRYSDIVESLGGLLSQEQNHDPKGTHVVTAKPSRSEKHLAAIASGKWMLYISFLEESMKLGHFVEEEPHEWGNPEATFLPKLQPGSLETKLATAAHRWRLAIQDMPAGDARRGAFCHMRALVHSSKERTAAFIRLIQAGGGEIVLGKPPYKDVTDVTHFFVEANKNPAKFDLAKFAADQVPCLAPVFLNEYLVKDPVPDEMEHCIPEYKEIVAKVVPLTGAVREVAAFYYSLSNIM</sequence>
<feature type="domain" description="BRCT" evidence="3">
    <location>
        <begin position="1260"/>
        <end position="1342"/>
    </location>
</feature>
<dbReference type="CDD" id="cd17727">
    <property type="entry name" value="BRCT_TopBP1_rpt6"/>
    <property type="match status" value="1"/>
</dbReference>
<reference evidence="4 5" key="1">
    <citation type="submission" date="2018-04" db="EMBL/GenBank/DDBJ databases">
        <authorList>
            <person name="Zhang X."/>
            <person name="Yuan J."/>
            <person name="Li F."/>
            <person name="Xiang J."/>
        </authorList>
    </citation>
    <scope>NUCLEOTIDE SEQUENCE [LARGE SCALE GENOMIC DNA]</scope>
    <source>
        <tissue evidence="4">Muscle</tissue>
    </source>
</reference>
<feature type="domain" description="BRCT" evidence="3">
    <location>
        <begin position="141"/>
        <end position="212"/>
    </location>
</feature>
<reference evidence="4 5" key="2">
    <citation type="submission" date="2019-01" db="EMBL/GenBank/DDBJ databases">
        <title>The decoding of complex shrimp genome reveals the adaptation for benthos swimmer, frequently molting mechanism and breeding impact on genome.</title>
        <authorList>
            <person name="Sun Y."/>
            <person name="Gao Y."/>
            <person name="Yu Y."/>
        </authorList>
    </citation>
    <scope>NUCLEOTIDE SEQUENCE [LARGE SCALE GENOMIC DNA]</scope>
    <source>
        <tissue evidence="4">Muscle</tissue>
    </source>
</reference>
<dbReference type="GO" id="GO:0007095">
    <property type="term" value="P:mitotic G2 DNA damage checkpoint signaling"/>
    <property type="evidence" value="ECO:0007669"/>
    <property type="project" value="TreeGrafter"/>
</dbReference>
<comment type="caution">
    <text evidence="4">The sequence shown here is derived from an EMBL/GenBank/DDBJ whole genome shotgun (WGS) entry which is preliminary data.</text>
</comment>
<dbReference type="OrthoDB" id="251770at2759"/>
<dbReference type="InterPro" id="IPR001357">
    <property type="entry name" value="BRCT_dom"/>
</dbReference>
<keyword evidence="1" id="KW-0677">Repeat</keyword>
<dbReference type="SUPFAM" id="SSF52113">
    <property type="entry name" value="BRCT domain"/>
    <property type="match status" value="7"/>
</dbReference>
<protein>
    <recommendedName>
        <fullName evidence="3">BRCT domain-containing protein</fullName>
    </recommendedName>
</protein>
<gene>
    <name evidence="4" type="ORF">C7M84_022074</name>
</gene>
<dbReference type="Pfam" id="PF12738">
    <property type="entry name" value="PTCB-BRCT"/>
    <property type="match status" value="3"/>
</dbReference>
<feature type="compositionally biased region" description="Acidic residues" evidence="2">
    <location>
        <begin position="1114"/>
        <end position="1124"/>
    </location>
</feature>
<dbReference type="CDD" id="cd17738">
    <property type="entry name" value="BRCT_TopBP1_rpt7"/>
    <property type="match status" value="1"/>
</dbReference>
<evidence type="ECO:0000256" key="1">
    <source>
        <dbReference type="ARBA" id="ARBA00022737"/>
    </source>
</evidence>
<dbReference type="GO" id="GO:0006270">
    <property type="term" value="P:DNA replication initiation"/>
    <property type="evidence" value="ECO:0007669"/>
    <property type="project" value="TreeGrafter"/>
</dbReference>
<feature type="domain" description="BRCT" evidence="3">
    <location>
        <begin position="581"/>
        <end position="667"/>
    </location>
</feature>
<keyword evidence="5" id="KW-1185">Reference proteome</keyword>
<feature type="region of interest" description="Disordered" evidence="2">
    <location>
        <begin position="1143"/>
        <end position="1166"/>
    </location>
</feature>
<feature type="compositionally biased region" description="Polar residues" evidence="2">
    <location>
        <begin position="331"/>
        <end position="345"/>
    </location>
</feature>
<dbReference type="FunFam" id="3.40.50.10190:FF:000023">
    <property type="entry name" value="DNA topoisomerase II binding protein 1"/>
    <property type="match status" value="1"/>
</dbReference>
<dbReference type="Gene3D" id="3.40.50.10190">
    <property type="entry name" value="BRCT domain"/>
    <property type="match status" value="9"/>
</dbReference>
<dbReference type="FunFam" id="3.40.50.10190:FF:000021">
    <property type="entry name" value="DNA topoisomerase II binding protein 1"/>
    <property type="match status" value="1"/>
</dbReference>
<dbReference type="FunFam" id="3.40.50.10190:FF:000010">
    <property type="entry name" value="DNA topoisomerase II binding protein 1"/>
    <property type="match status" value="1"/>
</dbReference>
<dbReference type="FunFam" id="3.40.50.10190:FF:000018">
    <property type="entry name" value="DNA topoisomerase 2-binding protein 1"/>
    <property type="match status" value="1"/>
</dbReference>
<feature type="region of interest" description="Disordered" evidence="2">
    <location>
        <begin position="500"/>
        <end position="537"/>
    </location>
</feature>
<dbReference type="CDD" id="cd17718">
    <property type="entry name" value="BRCT_TopBP1_rpt3"/>
    <property type="match status" value="1"/>
</dbReference>
<name>A0A3R7MSE7_PENVA</name>
<evidence type="ECO:0000256" key="2">
    <source>
        <dbReference type="SAM" id="MobiDB-lite"/>
    </source>
</evidence>
<dbReference type="Pfam" id="PF00533">
    <property type="entry name" value="BRCT"/>
    <property type="match status" value="3"/>
</dbReference>
<dbReference type="EMBL" id="QCYY01000505">
    <property type="protein sequence ID" value="ROT84729.1"/>
    <property type="molecule type" value="Genomic_DNA"/>
</dbReference>
<dbReference type="InterPro" id="IPR059215">
    <property type="entry name" value="BRCT2_TopBP1-like"/>
</dbReference>
<dbReference type="CDD" id="cd17731">
    <property type="entry name" value="BRCT_TopBP1_rpt2_like"/>
    <property type="match status" value="1"/>
</dbReference>
<feature type="domain" description="BRCT" evidence="3">
    <location>
        <begin position="417"/>
        <end position="507"/>
    </location>
</feature>
<proteinExistence type="predicted"/>
<dbReference type="STRING" id="6689.A0A3R7MSE7"/>
<feature type="domain" description="BRCT" evidence="3">
    <location>
        <begin position="237"/>
        <end position="326"/>
    </location>
</feature>
<feature type="region of interest" description="Disordered" evidence="2">
    <location>
        <begin position="1059"/>
        <end position="1131"/>
    </location>
</feature>
<evidence type="ECO:0000313" key="4">
    <source>
        <dbReference type="EMBL" id="ROT84729.1"/>
    </source>
</evidence>
<dbReference type="CDD" id="cd17728">
    <property type="entry name" value="BRCT_TopBP1_rpt8"/>
    <property type="match status" value="1"/>
</dbReference>
<organism evidence="4 5">
    <name type="scientific">Penaeus vannamei</name>
    <name type="common">Whiteleg shrimp</name>
    <name type="synonym">Litopenaeus vannamei</name>
    <dbReference type="NCBI Taxonomy" id="6689"/>
    <lineage>
        <taxon>Eukaryota</taxon>
        <taxon>Metazoa</taxon>
        <taxon>Ecdysozoa</taxon>
        <taxon>Arthropoda</taxon>
        <taxon>Crustacea</taxon>
        <taxon>Multicrustacea</taxon>
        <taxon>Malacostraca</taxon>
        <taxon>Eumalacostraca</taxon>
        <taxon>Eucarida</taxon>
        <taxon>Decapoda</taxon>
        <taxon>Dendrobranchiata</taxon>
        <taxon>Penaeoidea</taxon>
        <taxon>Penaeidae</taxon>
        <taxon>Penaeus</taxon>
    </lineage>
</organism>
<feature type="compositionally biased region" description="Basic and acidic residues" evidence="2">
    <location>
        <begin position="943"/>
        <end position="959"/>
    </location>
</feature>
<feature type="compositionally biased region" description="Low complexity" evidence="2">
    <location>
        <begin position="1147"/>
        <end position="1159"/>
    </location>
</feature>
<evidence type="ECO:0000259" key="3">
    <source>
        <dbReference type="PROSITE" id="PS50172"/>
    </source>
</evidence>
<feature type="region of interest" description="Disordered" evidence="2">
    <location>
        <begin position="930"/>
        <end position="973"/>
    </location>
</feature>
<feature type="domain" description="BRCT" evidence="3">
    <location>
        <begin position="673"/>
        <end position="770"/>
    </location>
</feature>
<dbReference type="PANTHER" id="PTHR13561">
    <property type="entry name" value="DNA REPLICATION REGULATOR DPB11-RELATED"/>
    <property type="match status" value="1"/>
</dbReference>
<dbReference type="PROSITE" id="PS50172">
    <property type="entry name" value="BRCT"/>
    <property type="match status" value="7"/>
</dbReference>
<feature type="region of interest" description="Disordered" evidence="2">
    <location>
        <begin position="329"/>
        <end position="348"/>
    </location>
</feature>
<accession>A0A3R7MSE7</accession>
<dbReference type="InterPro" id="IPR049936">
    <property type="entry name" value="TopBP1_BRCT_8"/>
</dbReference>
<dbReference type="GO" id="GO:0033314">
    <property type="term" value="P:mitotic DNA replication checkpoint signaling"/>
    <property type="evidence" value="ECO:0007669"/>
    <property type="project" value="TreeGrafter"/>
</dbReference>
<evidence type="ECO:0000313" key="5">
    <source>
        <dbReference type="Proteomes" id="UP000283509"/>
    </source>
</evidence>
<feature type="compositionally biased region" description="Polar residues" evidence="2">
    <location>
        <begin position="1066"/>
        <end position="1080"/>
    </location>
</feature>
<dbReference type="InterPro" id="IPR036420">
    <property type="entry name" value="BRCT_dom_sf"/>
</dbReference>
<feature type="region of interest" description="Disordered" evidence="2">
    <location>
        <begin position="1231"/>
        <end position="1250"/>
    </location>
</feature>